<reference evidence="2 5" key="2">
    <citation type="submission" date="2020-08" db="EMBL/GenBank/DDBJ databases">
        <title>Genome public.</title>
        <authorList>
            <person name="Liu C."/>
            <person name="Sun Q."/>
        </authorList>
    </citation>
    <scope>NUCLEOTIDE SEQUENCE [LARGE SCALE GENOMIC DNA]</scope>
    <source>
        <strain evidence="2 5">426_9</strain>
    </source>
</reference>
<sequence>MELEELKASWSVLNEQLEKSEMLNKRIIKEMITNRTQSAYERLFRYDIWGLILVLVFCLMFPILTFTGQLVMRPLSFVVLEGCLVIGFIMQVFFLSIHIRFDMEKKKICELARLEFVYKLWMKRNHVIGTGIAIVGIIAFLFIEQDRLVAGWELRMVVALFVAAVIAYFQIRFYQKNIRVIEKGLEELKEFEEEPG</sequence>
<dbReference type="AlphaFoldDB" id="A0A3D8HB57"/>
<evidence type="ECO:0000256" key="1">
    <source>
        <dbReference type="SAM" id="Phobius"/>
    </source>
</evidence>
<evidence type="ECO:0000313" key="5">
    <source>
        <dbReference type="Proteomes" id="UP000629596"/>
    </source>
</evidence>
<keyword evidence="1" id="KW-1133">Transmembrane helix</keyword>
<name>A0A3D8HB57_9BACT</name>
<feature type="transmembrane region" description="Helical" evidence="1">
    <location>
        <begin position="77"/>
        <end position="97"/>
    </location>
</feature>
<dbReference type="Proteomes" id="UP000256321">
    <property type="component" value="Unassembled WGS sequence"/>
</dbReference>
<dbReference type="EMBL" id="JACRTI010000045">
    <property type="protein sequence ID" value="MBC8603093.1"/>
    <property type="molecule type" value="Genomic_DNA"/>
</dbReference>
<feature type="transmembrane region" description="Helical" evidence="1">
    <location>
        <begin position="149"/>
        <end position="169"/>
    </location>
</feature>
<proteinExistence type="predicted"/>
<evidence type="ECO:0000313" key="4">
    <source>
        <dbReference type="Proteomes" id="UP000256321"/>
    </source>
</evidence>
<dbReference type="EMBL" id="QREV01000045">
    <property type="protein sequence ID" value="RDU48213.1"/>
    <property type="molecule type" value="Genomic_DNA"/>
</dbReference>
<dbReference type="Proteomes" id="UP000629596">
    <property type="component" value="Unassembled WGS sequence"/>
</dbReference>
<accession>A0A3D8HB57</accession>
<dbReference type="RefSeq" id="WP_115500582.1">
    <property type="nucleotide sequence ID" value="NZ_JACRTI010000045.1"/>
</dbReference>
<comment type="caution">
    <text evidence="3">The sequence shown here is derived from an EMBL/GenBank/DDBJ whole genome shotgun (WGS) entry which is preliminary data.</text>
</comment>
<feature type="transmembrane region" description="Helical" evidence="1">
    <location>
        <begin position="48"/>
        <end position="71"/>
    </location>
</feature>
<keyword evidence="1" id="KW-0472">Membrane</keyword>
<evidence type="ECO:0000313" key="3">
    <source>
        <dbReference type="EMBL" id="RDU48213.1"/>
    </source>
</evidence>
<reference evidence="3 4" key="1">
    <citation type="submission" date="2018-07" db="EMBL/GenBank/DDBJ databases">
        <title>Parabacteroides acidifaciens nov. sp., isolated from human feces.</title>
        <authorList>
            <person name="Wang Y.J."/>
        </authorList>
    </citation>
    <scope>NUCLEOTIDE SEQUENCE [LARGE SCALE GENOMIC DNA]</scope>
    <source>
        <strain evidence="3 4">426-9</strain>
    </source>
</reference>
<evidence type="ECO:0000313" key="2">
    <source>
        <dbReference type="EMBL" id="MBC8603093.1"/>
    </source>
</evidence>
<gene>
    <name evidence="3" type="ORF">DWU89_15735</name>
    <name evidence="2" type="ORF">H8784_15365</name>
</gene>
<organism evidence="3 4">
    <name type="scientific">Parabacteroides acidifaciens</name>
    <dbReference type="NCBI Taxonomy" id="2290935"/>
    <lineage>
        <taxon>Bacteria</taxon>
        <taxon>Pseudomonadati</taxon>
        <taxon>Bacteroidota</taxon>
        <taxon>Bacteroidia</taxon>
        <taxon>Bacteroidales</taxon>
        <taxon>Tannerellaceae</taxon>
        <taxon>Parabacteroides</taxon>
    </lineage>
</organism>
<keyword evidence="5" id="KW-1185">Reference proteome</keyword>
<feature type="transmembrane region" description="Helical" evidence="1">
    <location>
        <begin position="126"/>
        <end position="143"/>
    </location>
</feature>
<keyword evidence="1" id="KW-0812">Transmembrane</keyword>
<protein>
    <submittedName>
        <fullName evidence="3">Uncharacterized protein</fullName>
    </submittedName>
</protein>